<organism evidence="1 2">
    <name type="scientific">Gilvimarinus japonicus</name>
    <dbReference type="NCBI Taxonomy" id="1796469"/>
    <lineage>
        <taxon>Bacteria</taxon>
        <taxon>Pseudomonadati</taxon>
        <taxon>Pseudomonadota</taxon>
        <taxon>Gammaproteobacteria</taxon>
        <taxon>Cellvibrionales</taxon>
        <taxon>Cellvibrionaceae</taxon>
        <taxon>Gilvimarinus</taxon>
    </lineage>
</organism>
<dbReference type="RefSeq" id="WP_382416844.1">
    <property type="nucleotide sequence ID" value="NZ_AP031500.1"/>
</dbReference>
<name>A0ABV7HSV0_9GAMM</name>
<reference evidence="2" key="1">
    <citation type="journal article" date="2019" name="Int. J. Syst. Evol. Microbiol.">
        <title>The Global Catalogue of Microorganisms (GCM) 10K type strain sequencing project: providing services to taxonomists for standard genome sequencing and annotation.</title>
        <authorList>
            <consortium name="The Broad Institute Genomics Platform"/>
            <consortium name="The Broad Institute Genome Sequencing Center for Infectious Disease"/>
            <person name="Wu L."/>
            <person name="Ma J."/>
        </authorList>
    </citation>
    <scope>NUCLEOTIDE SEQUENCE [LARGE SCALE GENOMIC DNA]</scope>
    <source>
        <strain evidence="2">KCTC 52141</strain>
    </source>
</reference>
<protein>
    <submittedName>
        <fullName evidence="1">Uncharacterized protein</fullName>
    </submittedName>
</protein>
<comment type="caution">
    <text evidence="1">The sequence shown here is derived from an EMBL/GenBank/DDBJ whole genome shotgun (WGS) entry which is preliminary data.</text>
</comment>
<gene>
    <name evidence="1" type="ORF">ACFOEB_11730</name>
</gene>
<proteinExistence type="predicted"/>
<sequence length="195" mass="20408">MLKLGNGASGCATTPGVISQALLPDACATGATLELDLTDDPAPVFGVLDERLAIGVLVTLLLDGAEGSLALGVDDDAITELLELALERAGALLLDVSAILALEEAGTLLRELLELLPMLAVEELASCAVELLMLAAGLGVSILSPSDEPPQALRVRVHIPVIINRRIMSLRPAYFHLVALSIWFEIIGDAVNPIF</sequence>
<evidence type="ECO:0000313" key="1">
    <source>
        <dbReference type="EMBL" id="MFC3155873.1"/>
    </source>
</evidence>
<keyword evidence="2" id="KW-1185">Reference proteome</keyword>
<dbReference type="EMBL" id="JBHRTL010000007">
    <property type="protein sequence ID" value="MFC3155873.1"/>
    <property type="molecule type" value="Genomic_DNA"/>
</dbReference>
<accession>A0ABV7HSV0</accession>
<evidence type="ECO:0000313" key="2">
    <source>
        <dbReference type="Proteomes" id="UP001595548"/>
    </source>
</evidence>
<dbReference type="Proteomes" id="UP001595548">
    <property type="component" value="Unassembled WGS sequence"/>
</dbReference>